<accession>A0A4S3JRF4</accession>
<evidence type="ECO:0000259" key="7">
    <source>
        <dbReference type="Pfam" id="PF20877"/>
    </source>
</evidence>
<comment type="caution">
    <text evidence="8">The sequence shown here is derived from an EMBL/GenBank/DDBJ whole genome shotgun (WGS) entry which is preliminary data.</text>
</comment>
<dbReference type="STRING" id="1220188.A0A4S3JRF4"/>
<dbReference type="Pfam" id="PF20877">
    <property type="entry name" value="Anoctamin_N"/>
    <property type="match status" value="1"/>
</dbReference>
<evidence type="ECO:0000259" key="6">
    <source>
        <dbReference type="Pfam" id="PF04547"/>
    </source>
</evidence>
<dbReference type="Pfam" id="PF04547">
    <property type="entry name" value="Anoctamin"/>
    <property type="match status" value="1"/>
</dbReference>
<feature type="transmembrane region" description="Helical" evidence="5">
    <location>
        <begin position="274"/>
        <end position="292"/>
    </location>
</feature>
<gene>
    <name evidence="8" type="ORF">EYZ11_004454</name>
</gene>
<dbReference type="PANTHER" id="PTHR12308:SF77">
    <property type="entry name" value="MEMBRANE STRESS RESPONSE PROTEIN (IST2), PUTATIVE (AFU_ORTHOLOGUE AFUA_4G03330)-RELATED"/>
    <property type="match status" value="1"/>
</dbReference>
<feature type="transmembrane region" description="Helical" evidence="5">
    <location>
        <begin position="319"/>
        <end position="340"/>
    </location>
</feature>
<dbReference type="AlphaFoldDB" id="A0A4S3JRF4"/>
<evidence type="ECO:0000256" key="1">
    <source>
        <dbReference type="ARBA" id="ARBA00004141"/>
    </source>
</evidence>
<keyword evidence="4 5" id="KW-0472">Membrane</keyword>
<dbReference type="InterPro" id="IPR007632">
    <property type="entry name" value="Anoctamin"/>
</dbReference>
<dbReference type="GO" id="GO:0005254">
    <property type="term" value="F:chloride channel activity"/>
    <property type="evidence" value="ECO:0007669"/>
    <property type="project" value="TreeGrafter"/>
</dbReference>
<proteinExistence type="predicted"/>
<feature type="domain" description="Anoctamin transmembrane" evidence="6">
    <location>
        <begin position="162"/>
        <end position="576"/>
    </location>
</feature>
<dbReference type="GO" id="GO:0032541">
    <property type="term" value="C:cortical endoplasmic reticulum"/>
    <property type="evidence" value="ECO:0007669"/>
    <property type="project" value="TreeGrafter"/>
</dbReference>
<dbReference type="EMBL" id="SOSA01000129">
    <property type="protein sequence ID" value="THC96081.1"/>
    <property type="molecule type" value="Genomic_DNA"/>
</dbReference>
<keyword evidence="3 5" id="KW-1133">Transmembrane helix</keyword>
<name>A0A4S3JRF4_9EURO</name>
<reference evidence="8 9" key="1">
    <citation type="submission" date="2019-03" db="EMBL/GenBank/DDBJ databases">
        <title>The genome sequence of a newly discovered highly antifungal drug resistant Aspergillus species, Aspergillus tanneri NIH 1004.</title>
        <authorList>
            <person name="Mounaud S."/>
            <person name="Singh I."/>
            <person name="Joardar V."/>
            <person name="Pakala S."/>
            <person name="Pakala S."/>
            <person name="Venepally P."/>
            <person name="Hoover J."/>
            <person name="Nierman W."/>
            <person name="Chung J."/>
            <person name="Losada L."/>
        </authorList>
    </citation>
    <scope>NUCLEOTIDE SEQUENCE [LARGE SCALE GENOMIC DNA]</scope>
    <source>
        <strain evidence="8 9">NIH1004</strain>
    </source>
</reference>
<dbReference type="PANTHER" id="PTHR12308">
    <property type="entry name" value="ANOCTAMIN"/>
    <property type="match status" value="1"/>
</dbReference>
<feature type="transmembrane region" description="Helical" evidence="5">
    <location>
        <begin position="234"/>
        <end position="254"/>
    </location>
</feature>
<keyword evidence="2 5" id="KW-0812">Transmembrane</keyword>
<evidence type="ECO:0000313" key="9">
    <source>
        <dbReference type="Proteomes" id="UP000308092"/>
    </source>
</evidence>
<dbReference type="VEuPathDB" id="FungiDB:EYZ11_004454"/>
<comment type="subcellular location">
    <subcellularLocation>
        <location evidence="1">Membrane</location>
        <topology evidence="1">Multi-pass membrane protein</topology>
    </subcellularLocation>
</comment>
<evidence type="ECO:0000313" key="8">
    <source>
        <dbReference type="EMBL" id="THC96081.1"/>
    </source>
</evidence>
<keyword evidence="9" id="KW-1185">Reference proteome</keyword>
<protein>
    <submittedName>
        <fullName evidence="8">Uncharacterized protein</fullName>
    </submittedName>
</protein>
<dbReference type="InterPro" id="IPR049456">
    <property type="entry name" value="Anoctamin_N_fung"/>
</dbReference>
<sequence>MAFFSAYGPPDQMENDNLGVDWVIHYNFEDLEIYQAVEEFRALINDLEEAHLQTQVRHGHGSSLLVCIRVPRDHLGKMIHQSRVKDWLYGIAHELPVGDDHTVADAETPAEELRSVYHAVTWQKSLGGAGITAQHGPWKHTPFERYLEKRLVWPTLAKMGSGAWLKINCFWCIVFVEYWKIRETELSLRWNVKGVGALKVTRAQYVWDREIHDPITGETVRTFSAQKQLLRQMLLIPFATIASLALGTLIVATFGMEVFISEVYNGPFKSYLEFLPTVLFSLSLPSITNILTRMATRLTKYENYRTQDQYDIAQTSKTFVMHFITAFLPTILTAFVYVPFGACILPYLDVFHVRDDSNTINTAKVHIDPARLQQEVIYLSITAQVVNFGEEVVFPYVKRVLWQKWRDYREKRETANHTRRYSRQTDRLLADSPTEATFLARVRNEAEADEYDVQEDILEMCIQYGYLALFGVSWPLVPLGFLANNWLELRGDFFKLSLECQRPPPIRADSIGPSLQGMELLTWLGTLSTAAIVYLYRDGLEVVNTTCLLLSLLVAEWAYLVVRFAVRMGLKKLSIGMQRRESAKRYAVRKAYLDTFSMASSPRAKTRVRFLDRVSVYSTATDLQTGREEELQDDKSGSPVAQAFWSWPKLEETADAGVRLIKALSMEETKTVKVGKGA</sequence>
<evidence type="ECO:0000256" key="2">
    <source>
        <dbReference type="ARBA" id="ARBA00022692"/>
    </source>
</evidence>
<organism evidence="8 9">
    <name type="scientific">Aspergillus tanneri</name>
    <dbReference type="NCBI Taxonomy" id="1220188"/>
    <lineage>
        <taxon>Eukaryota</taxon>
        <taxon>Fungi</taxon>
        <taxon>Dikarya</taxon>
        <taxon>Ascomycota</taxon>
        <taxon>Pezizomycotina</taxon>
        <taxon>Eurotiomycetes</taxon>
        <taxon>Eurotiomycetidae</taxon>
        <taxon>Eurotiales</taxon>
        <taxon>Aspergillaceae</taxon>
        <taxon>Aspergillus</taxon>
        <taxon>Aspergillus subgen. Circumdati</taxon>
    </lineage>
</organism>
<dbReference type="InterPro" id="IPR049452">
    <property type="entry name" value="Anoctamin_TM"/>
</dbReference>
<dbReference type="GO" id="GO:0016020">
    <property type="term" value="C:membrane"/>
    <property type="evidence" value="ECO:0007669"/>
    <property type="project" value="UniProtKB-SubCell"/>
</dbReference>
<evidence type="ECO:0000256" key="4">
    <source>
        <dbReference type="ARBA" id="ARBA00023136"/>
    </source>
</evidence>
<evidence type="ECO:0000256" key="3">
    <source>
        <dbReference type="ARBA" id="ARBA00022989"/>
    </source>
</evidence>
<feature type="domain" description="Anoctamin alpha-beta plait" evidence="7">
    <location>
        <begin position="19"/>
        <end position="140"/>
    </location>
</feature>
<dbReference type="Proteomes" id="UP000308092">
    <property type="component" value="Unassembled WGS sequence"/>
</dbReference>
<evidence type="ECO:0000256" key="5">
    <source>
        <dbReference type="SAM" id="Phobius"/>
    </source>
</evidence>